<reference evidence="2 3" key="1">
    <citation type="submission" date="2018-02" db="EMBL/GenBank/DDBJ databases">
        <authorList>
            <person name="Machado R.A."/>
        </authorList>
    </citation>
    <scope>NUCLEOTIDE SEQUENCE [LARGE SCALE GENOMIC DNA]</scope>
    <source>
        <strain evidence="2 3">DSM 19724</strain>
    </source>
</reference>
<organism evidence="2 3">
    <name type="scientific">Photorhabdus cinerea</name>
    <dbReference type="NCBI Taxonomy" id="471575"/>
    <lineage>
        <taxon>Bacteria</taxon>
        <taxon>Pseudomonadati</taxon>
        <taxon>Pseudomonadota</taxon>
        <taxon>Gammaproteobacteria</taxon>
        <taxon>Enterobacterales</taxon>
        <taxon>Morganellaceae</taxon>
        <taxon>Photorhabdus</taxon>
    </lineage>
</organism>
<accession>A0A7X5QGG4</accession>
<sequence>MASTGTSNGAQRSASRAQPVQQGWGGGRKLAEAAGRLAFRGVGRTLARQLKKNTGFCRGLAQRLTAEGVSLVRHSPQCRPAGAQDIMPIIRIKPLINAQAVARAHRRSAYNSPRIMFNRRWAAWTGSTGTPGLGPPDDYLPPRAPGLTGSPATVCPHTEPAQLNGGGRTVSGY</sequence>
<gene>
    <name evidence="2" type="ORF">C5469_17920</name>
</gene>
<name>A0A7X5QGG4_9GAMM</name>
<comment type="caution">
    <text evidence="2">The sequence shown here is derived from an EMBL/GenBank/DDBJ whole genome shotgun (WGS) entry which is preliminary data.</text>
</comment>
<feature type="region of interest" description="Disordered" evidence="1">
    <location>
        <begin position="1"/>
        <end position="26"/>
    </location>
</feature>
<dbReference type="AlphaFoldDB" id="A0A7X5QGG4"/>
<proteinExistence type="predicted"/>
<dbReference type="EMBL" id="PUJW01000021">
    <property type="protein sequence ID" value="NHB93908.1"/>
    <property type="molecule type" value="Genomic_DNA"/>
</dbReference>
<evidence type="ECO:0000313" key="3">
    <source>
        <dbReference type="Proteomes" id="UP000591844"/>
    </source>
</evidence>
<keyword evidence="3" id="KW-1185">Reference proteome</keyword>
<feature type="compositionally biased region" description="Polar residues" evidence="1">
    <location>
        <begin position="1"/>
        <end position="21"/>
    </location>
</feature>
<evidence type="ECO:0000313" key="2">
    <source>
        <dbReference type="EMBL" id="NHB93908.1"/>
    </source>
</evidence>
<evidence type="ECO:0000256" key="1">
    <source>
        <dbReference type="SAM" id="MobiDB-lite"/>
    </source>
</evidence>
<protein>
    <submittedName>
        <fullName evidence="2">Uncharacterized protein</fullName>
    </submittedName>
</protein>
<dbReference type="Proteomes" id="UP000591844">
    <property type="component" value="Unassembled WGS sequence"/>
</dbReference>